<dbReference type="STRING" id="1619048.UU49_C0037G0003"/>
<evidence type="ECO:0000313" key="2">
    <source>
        <dbReference type="Proteomes" id="UP000034108"/>
    </source>
</evidence>
<reference evidence="1 2" key="1">
    <citation type="journal article" date="2015" name="Nature">
        <title>rRNA introns, odd ribosomes, and small enigmatic genomes across a large radiation of phyla.</title>
        <authorList>
            <person name="Brown C.T."/>
            <person name="Hug L.A."/>
            <person name="Thomas B.C."/>
            <person name="Sharon I."/>
            <person name="Castelle C.J."/>
            <person name="Singh A."/>
            <person name="Wilkins M.J."/>
            <person name="Williams K.H."/>
            <person name="Banfield J.F."/>
        </authorList>
    </citation>
    <scope>NUCLEOTIDE SEQUENCE [LARGE SCALE GENOMIC DNA]</scope>
</reference>
<comment type="caution">
    <text evidence="1">The sequence shown here is derived from an EMBL/GenBank/DDBJ whole genome shotgun (WGS) entry which is preliminary data.</text>
</comment>
<evidence type="ECO:0000313" key="1">
    <source>
        <dbReference type="EMBL" id="KKR96932.1"/>
    </source>
</evidence>
<dbReference type="EMBL" id="LCAV01000037">
    <property type="protein sequence ID" value="KKR96932.1"/>
    <property type="molecule type" value="Genomic_DNA"/>
</dbReference>
<organism evidence="1 2">
    <name type="scientific">Candidatus Magasanikbacteria bacterium GW2011_GWC2_41_17</name>
    <dbReference type="NCBI Taxonomy" id="1619048"/>
    <lineage>
        <taxon>Bacteria</taxon>
        <taxon>Candidatus Magasanikiibacteriota</taxon>
    </lineage>
</organism>
<dbReference type="AlphaFoldDB" id="A0A0G0Y9H7"/>
<name>A0A0G0Y9H7_9BACT</name>
<sequence length="151" mass="16301">MRARGKSVKKQAPCGAWVGSCVCVVWPRYSVSGGSGVVPSLMLALAAASSMACLLPSSSMRLPYSSKIKAQVSSGANLRRQSLPLSSASLFSRFRTPTLADADDCPCHETSENDCQKHFGNRSEEKCEFGCFCRQHLSLLVVAHCVMQLIK</sequence>
<dbReference type="Proteomes" id="UP000034108">
    <property type="component" value="Unassembled WGS sequence"/>
</dbReference>
<accession>A0A0G0Y9H7</accession>
<gene>
    <name evidence="1" type="ORF">UU49_C0037G0003</name>
</gene>
<protein>
    <submittedName>
        <fullName evidence="1">Uncharacterized protein</fullName>
    </submittedName>
</protein>
<dbReference type="PROSITE" id="PS51257">
    <property type="entry name" value="PROKAR_LIPOPROTEIN"/>
    <property type="match status" value="1"/>
</dbReference>
<proteinExistence type="predicted"/>